<evidence type="ECO:0000256" key="2">
    <source>
        <dbReference type="ARBA" id="ARBA00006680"/>
    </source>
</evidence>
<gene>
    <name evidence="8" type="primary">csm5</name>
    <name evidence="8" type="ORF">C7U54_02470</name>
</gene>
<comment type="function">
    <text evidence="1">This subunit might be involved in maturation of a crRNA intermediate to its mature form.</text>
</comment>
<dbReference type="InterPro" id="IPR010173">
    <property type="entry name" value="CRISPR-assoc_Csm5"/>
</dbReference>
<dbReference type="NCBIfam" id="TIGR01899">
    <property type="entry name" value="cas_TM1807_csm5"/>
    <property type="match status" value="1"/>
</dbReference>
<dbReference type="Proteomes" id="UP000240974">
    <property type="component" value="Unassembled WGS sequence"/>
</dbReference>
<dbReference type="PANTHER" id="PTHR38007">
    <property type="entry name" value="CRISPR SYSTEM CMS PROTEIN CSM5"/>
    <property type="match status" value="1"/>
</dbReference>
<evidence type="ECO:0000256" key="1">
    <source>
        <dbReference type="ARBA" id="ARBA00003088"/>
    </source>
</evidence>
<dbReference type="GO" id="GO:0051607">
    <property type="term" value="P:defense response to virus"/>
    <property type="evidence" value="ECO:0007669"/>
    <property type="project" value="UniProtKB-KW"/>
</dbReference>
<dbReference type="EMBL" id="PYLQ01000002">
    <property type="protein sequence ID" value="PST43018.1"/>
    <property type="molecule type" value="Genomic_DNA"/>
</dbReference>
<accession>A0A2T3G678</accession>
<dbReference type="AlphaFoldDB" id="A0A2T3G678"/>
<evidence type="ECO:0000256" key="3">
    <source>
        <dbReference type="ARBA" id="ARBA00016113"/>
    </source>
</evidence>
<keyword evidence="4" id="KW-0694">RNA-binding</keyword>
<feature type="domain" description="CRISPR type III-associated protein" evidence="7">
    <location>
        <begin position="4"/>
        <end position="314"/>
    </location>
</feature>
<organism evidence="8 9">
    <name type="scientific">Faecalibacillus intestinalis</name>
    <dbReference type="NCBI Taxonomy" id="1982626"/>
    <lineage>
        <taxon>Bacteria</taxon>
        <taxon>Bacillati</taxon>
        <taxon>Bacillota</taxon>
        <taxon>Erysipelotrichia</taxon>
        <taxon>Erysipelotrichales</taxon>
        <taxon>Coprobacillaceae</taxon>
        <taxon>Faecalibacillus</taxon>
    </lineage>
</organism>
<evidence type="ECO:0000313" key="9">
    <source>
        <dbReference type="Proteomes" id="UP000240974"/>
    </source>
</evidence>
<sequence>MTYKISILTPVHISSGNKNACFLYHPDKNDHFNCYRIEDLLQFIPPQKLLELQPDNASNNGKKDIIKLFNNYVNYNQLKPQYFLFYKFKSFSKDVTEQVKSLNKPYIPGSSIKGAIMNAIIFNLLNDNKEKIKEFLINFNRNLSKNFEKELLSYLFGKDFEEIFKLFSSCICCEDIFFETMILCDSDRLNMKKSNHKKSQEFSKFECIDNLQEKETKLFMIDQTRQKVFLNKYSNKEIIKKLRIFFNKRNIIIACRNYFRTIIKDDKKYFIEDQFDYFKKSDFEGRGQIIEFLNSISFDNKDICYLRVGNSTNYFYKSISIFIKNNFNEFYDNNFSLFAPIRLGKKNSPKADTMPKTRIIFKYDSECYLPGFIKVEPYEEN</sequence>
<evidence type="ECO:0000259" key="7">
    <source>
        <dbReference type="Pfam" id="PF03787"/>
    </source>
</evidence>
<protein>
    <recommendedName>
        <fullName evidence="3">CRISPR system Cms protein Csm5</fullName>
    </recommendedName>
    <alternativeName>
        <fullName evidence="6">CRISPR type III A-associated protein Csm5</fullName>
    </alternativeName>
</protein>
<keyword evidence="9" id="KW-1185">Reference proteome</keyword>
<comment type="caution">
    <text evidence="8">The sequence shown here is derived from an EMBL/GenBank/DDBJ whole genome shotgun (WGS) entry which is preliminary data.</text>
</comment>
<dbReference type="Pfam" id="PF03787">
    <property type="entry name" value="RAMPs"/>
    <property type="match status" value="1"/>
</dbReference>
<dbReference type="PANTHER" id="PTHR38007:SF1">
    <property type="entry name" value="CRISPR SYSTEM CMS PROTEIN CSM5"/>
    <property type="match status" value="1"/>
</dbReference>
<dbReference type="RefSeq" id="WP_107029184.1">
    <property type="nucleotide sequence ID" value="NZ_PYLQ01000002.1"/>
</dbReference>
<keyword evidence="5" id="KW-0051">Antiviral defense</keyword>
<dbReference type="InterPro" id="IPR005537">
    <property type="entry name" value="RAMP_III_fam"/>
</dbReference>
<name>A0A2T3G678_9FIRM</name>
<dbReference type="GO" id="GO:0003723">
    <property type="term" value="F:RNA binding"/>
    <property type="evidence" value="ECO:0007669"/>
    <property type="project" value="UniProtKB-KW"/>
</dbReference>
<evidence type="ECO:0000313" key="8">
    <source>
        <dbReference type="EMBL" id="PST43018.1"/>
    </source>
</evidence>
<proteinExistence type="inferred from homology"/>
<evidence type="ECO:0000256" key="6">
    <source>
        <dbReference type="ARBA" id="ARBA00031720"/>
    </source>
</evidence>
<dbReference type="CDD" id="cd09726">
    <property type="entry name" value="RAMP_I_III"/>
    <property type="match status" value="1"/>
</dbReference>
<evidence type="ECO:0000256" key="5">
    <source>
        <dbReference type="ARBA" id="ARBA00023118"/>
    </source>
</evidence>
<reference evidence="8 9" key="1">
    <citation type="journal article" date="2019" name="Int. J. Syst. Evol. Microbiol.">
        <title>Faecalibacillus intestinalis gen. nov., sp. nov. and Faecalibacillus faecis sp. nov., isolated from human faeces.</title>
        <authorList>
            <person name="Seo B."/>
            <person name="Jeon K."/>
            <person name="Baek I."/>
            <person name="Lee Y.M."/>
            <person name="Baek K."/>
            <person name="Ko G."/>
        </authorList>
    </citation>
    <scope>NUCLEOTIDE SEQUENCE [LARGE SCALE GENOMIC DNA]</scope>
    <source>
        <strain evidence="8 9">SNUG30099</strain>
    </source>
</reference>
<evidence type="ECO:0000256" key="4">
    <source>
        <dbReference type="ARBA" id="ARBA00022884"/>
    </source>
</evidence>
<comment type="similarity">
    <text evidence="2">Belongs to the CRISPR-associated Csm5 family.</text>
</comment>